<dbReference type="InterPro" id="IPR044570">
    <property type="entry name" value="Set1-like"/>
</dbReference>
<dbReference type="RefSeq" id="XP_034010296.1">
    <property type="nucleotide sequence ID" value="XM_034157815.1"/>
</dbReference>
<feature type="region of interest" description="Disordered" evidence="17">
    <location>
        <begin position="757"/>
        <end position="784"/>
    </location>
</feature>
<dbReference type="EC" id="2.1.1.354" evidence="3 14"/>
<dbReference type="Pfam" id="PF11764">
    <property type="entry name" value="N-SET"/>
    <property type="match status" value="1"/>
</dbReference>
<dbReference type="Gene3D" id="2.170.270.10">
    <property type="entry name" value="SET domain"/>
    <property type="match status" value="1"/>
</dbReference>
<keyword evidence="16" id="KW-0175">Coiled coil</keyword>
<evidence type="ECO:0000256" key="4">
    <source>
        <dbReference type="ARBA" id="ARBA00015839"/>
    </source>
</evidence>
<dbReference type="InterPro" id="IPR046341">
    <property type="entry name" value="SET_dom_sf"/>
</dbReference>
<dbReference type="EMBL" id="SWFT01000149">
    <property type="protein sequence ID" value="KAA8898039.1"/>
    <property type="molecule type" value="Genomic_DNA"/>
</dbReference>
<dbReference type="SMART" id="SM01291">
    <property type="entry name" value="N-SET"/>
    <property type="match status" value="1"/>
</dbReference>
<dbReference type="GeneID" id="54783544"/>
<evidence type="ECO:0000256" key="3">
    <source>
        <dbReference type="ARBA" id="ARBA00012182"/>
    </source>
</evidence>
<dbReference type="InterPro" id="IPR003616">
    <property type="entry name" value="Post-SET_dom"/>
</dbReference>
<comment type="subunit">
    <text evidence="14">Component of the COMPASS (Set1C) complex.</text>
</comment>
<evidence type="ECO:0000256" key="16">
    <source>
        <dbReference type="SAM" id="Coils"/>
    </source>
</evidence>
<keyword evidence="9 14" id="KW-0156">Chromatin regulator</keyword>
<feature type="region of interest" description="Disordered" evidence="17">
    <location>
        <begin position="593"/>
        <end position="614"/>
    </location>
</feature>
<feature type="domain" description="SET" evidence="19">
    <location>
        <begin position="820"/>
        <end position="937"/>
    </location>
</feature>
<protein>
    <recommendedName>
        <fullName evidence="4 14">Histone-lysine N-methyltransferase, H3 lysine-4 specific</fullName>
        <ecNumber evidence="3 14">2.1.1.354</ecNumber>
    </recommendedName>
</protein>
<keyword evidence="5 14" id="KW-0158">Chromosome</keyword>
<name>A0A642UFH3_DIURU</name>
<feature type="domain" description="RRM" evidence="18">
    <location>
        <begin position="183"/>
        <end position="280"/>
    </location>
</feature>
<dbReference type="PROSITE" id="PS50280">
    <property type="entry name" value="SET"/>
    <property type="match status" value="1"/>
</dbReference>
<dbReference type="InterPro" id="IPR000504">
    <property type="entry name" value="RRM_dom"/>
</dbReference>
<accession>A0A642UFH3</accession>
<keyword evidence="6 14" id="KW-0489">Methyltransferase</keyword>
<dbReference type="PROSITE" id="PS50868">
    <property type="entry name" value="POST_SET"/>
    <property type="match status" value="1"/>
</dbReference>
<comment type="catalytic activity">
    <reaction evidence="13">
        <text>N(6),N(6)-dimethyl-L-lysyl(4)-[histone H3] + S-adenosyl-L-methionine = N(6),N(6),N(6)-trimethyl-L-lysyl(4)-[histone H3] + S-adenosyl-L-homocysteine + H(+)</text>
        <dbReference type="Rhea" id="RHEA:60272"/>
        <dbReference type="Rhea" id="RHEA-COMP:15537"/>
        <dbReference type="Rhea" id="RHEA-COMP:15540"/>
        <dbReference type="ChEBI" id="CHEBI:15378"/>
        <dbReference type="ChEBI" id="CHEBI:57856"/>
        <dbReference type="ChEBI" id="CHEBI:59789"/>
        <dbReference type="ChEBI" id="CHEBI:61961"/>
        <dbReference type="ChEBI" id="CHEBI:61976"/>
    </reaction>
</comment>
<evidence type="ECO:0000256" key="10">
    <source>
        <dbReference type="ARBA" id="ARBA00023242"/>
    </source>
</evidence>
<evidence type="ECO:0000256" key="12">
    <source>
        <dbReference type="ARBA" id="ARBA00047583"/>
    </source>
</evidence>
<comment type="caution">
    <text evidence="21">The sequence shown here is derived from an EMBL/GenBank/DDBJ whole genome shotgun (WGS) entry which is preliminary data.</text>
</comment>
<dbReference type="InterPro" id="IPR024657">
    <property type="entry name" value="COMPASS_Set1_N-SET"/>
</dbReference>
<reference evidence="21 22" key="1">
    <citation type="submission" date="2019-07" db="EMBL/GenBank/DDBJ databases">
        <title>Genome assembly of two rare yeast pathogens: Diutina rugosa and Trichomonascus ciferrii.</title>
        <authorList>
            <person name="Mixao V."/>
            <person name="Saus E."/>
            <person name="Hansen A."/>
            <person name="Lass-Flor C."/>
            <person name="Gabaldon T."/>
        </authorList>
    </citation>
    <scope>NUCLEOTIDE SEQUENCE [LARGE SCALE GENOMIC DNA]</scope>
    <source>
        <strain evidence="21 22">CBS 613</strain>
    </source>
</reference>
<evidence type="ECO:0000256" key="6">
    <source>
        <dbReference type="ARBA" id="ARBA00022603"/>
    </source>
</evidence>
<proteinExistence type="predicted"/>
<dbReference type="PANTHER" id="PTHR45814:SF2">
    <property type="entry name" value="HISTONE-LYSINE N-METHYLTRANSFERASE SETD1"/>
    <property type="match status" value="1"/>
</dbReference>
<feature type="domain" description="Post-SET" evidence="20">
    <location>
        <begin position="946"/>
        <end position="962"/>
    </location>
</feature>
<dbReference type="Pfam" id="PF00856">
    <property type="entry name" value="SET"/>
    <property type="match status" value="1"/>
</dbReference>
<evidence type="ECO:0000256" key="17">
    <source>
        <dbReference type="SAM" id="MobiDB-lite"/>
    </source>
</evidence>
<dbReference type="GO" id="GO:0048188">
    <property type="term" value="C:Set1C/COMPASS complex"/>
    <property type="evidence" value="ECO:0007669"/>
    <property type="project" value="InterPro"/>
</dbReference>
<dbReference type="GO" id="GO:0140999">
    <property type="term" value="F:histone H3K4 trimethyltransferase activity"/>
    <property type="evidence" value="ECO:0007669"/>
    <property type="project" value="UniProtKB-EC"/>
</dbReference>
<keyword evidence="10 14" id="KW-0539">Nucleus</keyword>
<dbReference type="InterPro" id="IPR012677">
    <property type="entry name" value="Nucleotide-bd_a/b_plait_sf"/>
</dbReference>
<evidence type="ECO:0000256" key="8">
    <source>
        <dbReference type="ARBA" id="ARBA00022691"/>
    </source>
</evidence>
<dbReference type="VEuPathDB" id="FungiDB:DIURU_004893"/>
<evidence type="ECO:0000256" key="1">
    <source>
        <dbReference type="ARBA" id="ARBA00004123"/>
    </source>
</evidence>
<dbReference type="GO" id="GO:0032259">
    <property type="term" value="P:methylation"/>
    <property type="evidence" value="ECO:0007669"/>
    <property type="project" value="UniProtKB-KW"/>
</dbReference>
<sequence length="962" mass="111130">MSYANRGGGYHGGASRYRAPNWGRHRDNGGNSKYGSPYHNGDHRDHYPKPLSRELTPRRESSLPQLHEGTKLDAGECSNDDQYQRQSHHQAVLRDAAAYAKPSKVYRIIYDPELDSSLSKQDKKLKKREFKFSSSQSPQDPRKANIVNYFQKPNKKSKKFPFKQLPQAKYGYSKESIGPAPQTRLVVWDLPISITEGYFKNYFQSYGQTKNVILHHDEEFAVPLGVASFEFEGQPEKSSKIARKFLSDMKQQALKIDGADLHIGLDDDEDRLLHMKIDRAKDTLRAEKRKRDEEERKQRKFEELKRRNEEKRKHEEMKKQQAEMLRQDVRSLTNVTIASKYHGSRVKHGYQYPHELNRHIKNRPFILIKSRYVPPKVIPASDVKRCLEQYRWSRIIDDRSGFYVVFKSVKEADRCFKREDCRNFYEYTMVMDLAIPPNWEEPIETRSKDSVVEEAVTMLLKDFQQFLAKDIRERVIAPTVLDLLNHDHYPDTVAKLKKEEEQRKAKEAAKVVINTNDQLKQNALQILRSKQEEATKRAQQKSRTKVIPLQHALNYESDIASGDEVDSENEPTKRRLSIDDFVVDEIEEKSHKRSKKSLLYGSEDESEPEPEIQVDVEEPKTEAIEDYKHLPERFWPTEGFPTTVFEETAVATLPGERFSLSNLQSVLKDDEDLALAREVLADIADSSNIKNIEYWAWKQHEEYSPSHEISEDLDLIEQLDSSLENWSGSFRSEGYRKIKEADKIAYLPHKRQAFAKARNIKQEEEDDEGTPRPVGGLGSSTNVSSRVNRANNRRFAAEVNAQLGSETEVLSLNALTKRKKPVTFARSTIHNWGLYALEPIAAKEMIIEYVGESIRQAVAEVRERAYMKTGIGSSYLFRIDENTVIDATKKGGIARFINHCCSPSCTAKIIKVEGKKRIVIYALRDIEANEELTYDYKFERETNDEERIRCLCGAPGCKGYLN</sequence>
<evidence type="ECO:0000256" key="13">
    <source>
        <dbReference type="ARBA" id="ARBA00049129"/>
    </source>
</evidence>
<evidence type="ECO:0000256" key="5">
    <source>
        <dbReference type="ARBA" id="ARBA00022454"/>
    </source>
</evidence>
<organism evidence="21 22">
    <name type="scientific">Diutina rugosa</name>
    <name type="common">Yeast</name>
    <name type="synonym">Candida rugosa</name>
    <dbReference type="NCBI Taxonomy" id="5481"/>
    <lineage>
        <taxon>Eukaryota</taxon>
        <taxon>Fungi</taxon>
        <taxon>Dikarya</taxon>
        <taxon>Ascomycota</taxon>
        <taxon>Saccharomycotina</taxon>
        <taxon>Pichiomycetes</taxon>
        <taxon>Debaryomycetaceae</taxon>
        <taxon>Diutina</taxon>
    </lineage>
</organism>
<dbReference type="PANTHER" id="PTHR45814">
    <property type="entry name" value="HISTONE-LYSINE N-METHYLTRANSFERASE SETD1"/>
    <property type="match status" value="1"/>
</dbReference>
<dbReference type="AlphaFoldDB" id="A0A642UFH3"/>
<keyword evidence="15" id="KW-0694">RNA-binding</keyword>
<dbReference type="SMART" id="SM00317">
    <property type="entry name" value="SET"/>
    <property type="match status" value="1"/>
</dbReference>
<evidence type="ECO:0000313" key="22">
    <source>
        <dbReference type="Proteomes" id="UP000449547"/>
    </source>
</evidence>
<comment type="catalytic activity">
    <reaction evidence="12">
        <text>N(6)-methyl-L-lysyl(4)-[histone H3] + S-adenosyl-L-methionine = N(6),N(6)-dimethyl-L-lysyl(4)-[histone H3] + S-adenosyl-L-homocysteine + H(+)</text>
        <dbReference type="Rhea" id="RHEA:60268"/>
        <dbReference type="Rhea" id="RHEA-COMP:15540"/>
        <dbReference type="Rhea" id="RHEA-COMP:15543"/>
        <dbReference type="ChEBI" id="CHEBI:15378"/>
        <dbReference type="ChEBI" id="CHEBI:57856"/>
        <dbReference type="ChEBI" id="CHEBI:59789"/>
        <dbReference type="ChEBI" id="CHEBI:61929"/>
        <dbReference type="ChEBI" id="CHEBI:61976"/>
    </reaction>
</comment>
<dbReference type="InterPro" id="IPR024636">
    <property type="entry name" value="SET_assoc"/>
</dbReference>
<keyword evidence="22" id="KW-1185">Reference proteome</keyword>
<dbReference type="OrthoDB" id="308383at2759"/>
<dbReference type="InterPro" id="IPR017111">
    <property type="entry name" value="Set1_fungi"/>
</dbReference>
<dbReference type="SUPFAM" id="SSF54928">
    <property type="entry name" value="RNA-binding domain, RBD"/>
    <property type="match status" value="1"/>
</dbReference>
<gene>
    <name evidence="21" type="ORF">DIURU_004893</name>
</gene>
<comment type="subcellular location">
    <subcellularLocation>
        <location evidence="2">Chromosome</location>
    </subcellularLocation>
    <subcellularLocation>
        <location evidence="1 14">Nucleus</location>
    </subcellularLocation>
</comment>
<dbReference type="SMART" id="SM00508">
    <property type="entry name" value="PostSET"/>
    <property type="match status" value="1"/>
</dbReference>
<evidence type="ECO:0000313" key="21">
    <source>
        <dbReference type="EMBL" id="KAA8898039.1"/>
    </source>
</evidence>
<feature type="compositionally biased region" description="Basic and acidic residues" evidence="17">
    <location>
        <begin position="40"/>
        <end position="61"/>
    </location>
</feature>
<dbReference type="Proteomes" id="UP000449547">
    <property type="component" value="Unassembled WGS sequence"/>
</dbReference>
<feature type="compositionally biased region" description="Acidic residues" evidence="17">
    <location>
        <begin position="602"/>
        <end position="614"/>
    </location>
</feature>
<evidence type="ECO:0000259" key="19">
    <source>
        <dbReference type="PROSITE" id="PS50280"/>
    </source>
</evidence>
<evidence type="ECO:0000259" key="20">
    <source>
        <dbReference type="PROSITE" id="PS50868"/>
    </source>
</evidence>
<evidence type="ECO:0000256" key="2">
    <source>
        <dbReference type="ARBA" id="ARBA00004286"/>
    </source>
</evidence>
<feature type="compositionally biased region" description="Gly residues" evidence="17">
    <location>
        <begin position="1"/>
        <end position="12"/>
    </location>
</feature>
<dbReference type="Gene3D" id="3.30.70.330">
    <property type="match status" value="1"/>
</dbReference>
<dbReference type="InterPro" id="IPR001214">
    <property type="entry name" value="SET_dom"/>
</dbReference>
<evidence type="ECO:0000256" key="14">
    <source>
        <dbReference type="PIRNR" id="PIRNR037104"/>
    </source>
</evidence>
<dbReference type="GO" id="GO:0003723">
    <property type="term" value="F:RNA binding"/>
    <property type="evidence" value="ECO:0007669"/>
    <property type="project" value="UniProtKB-UniRule"/>
</dbReference>
<keyword evidence="7 14" id="KW-0808">Transferase</keyword>
<dbReference type="InterPro" id="IPR035979">
    <property type="entry name" value="RBD_domain_sf"/>
</dbReference>
<dbReference type="SUPFAM" id="SSF82199">
    <property type="entry name" value="SET domain"/>
    <property type="match status" value="1"/>
</dbReference>
<evidence type="ECO:0000256" key="11">
    <source>
        <dbReference type="ARBA" id="ARBA00047571"/>
    </source>
</evidence>
<feature type="region of interest" description="Disordered" evidence="17">
    <location>
        <begin position="1"/>
        <end position="88"/>
    </location>
</feature>
<evidence type="ECO:0000256" key="15">
    <source>
        <dbReference type="PROSITE-ProRule" id="PRU00176"/>
    </source>
</evidence>
<evidence type="ECO:0000259" key="18">
    <source>
        <dbReference type="PROSITE" id="PS50102"/>
    </source>
</evidence>
<dbReference type="PROSITE" id="PS50102">
    <property type="entry name" value="RRM"/>
    <property type="match status" value="1"/>
</dbReference>
<evidence type="ECO:0000256" key="9">
    <source>
        <dbReference type="ARBA" id="ARBA00022853"/>
    </source>
</evidence>
<comment type="function">
    <text evidence="14">Catalytic component of the COMPASS (Set1C) complex that specifically mono-, di- and trimethylates histone H3 to form H3K4me1/2/3. COMPASS recognizes ubiquitinated H2B on one face of the nucleosome which stimulates the methylation of H3 on the opposing face.</text>
</comment>
<keyword evidence="8 14" id="KW-0949">S-adenosyl-L-methionine</keyword>
<evidence type="ECO:0000256" key="7">
    <source>
        <dbReference type="ARBA" id="ARBA00022679"/>
    </source>
</evidence>
<feature type="coiled-coil region" evidence="16">
    <location>
        <begin position="277"/>
        <end position="327"/>
    </location>
</feature>
<dbReference type="GO" id="GO:0005694">
    <property type="term" value="C:chromosome"/>
    <property type="evidence" value="ECO:0007669"/>
    <property type="project" value="UniProtKB-SubCell"/>
</dbReference>
<dbReference type="PIRSF" id="PIRSF037104">
    <property type="entry name" value="Histone_H3-K4_mtfrase_Set1_fun"/>
    <property type="match status" value="1"/>
</dbReference>
<comment type="catalytic activity">
    <reaction evidence="11 14">
        <text>L-lysyl(4)-[histone H3] + 3 S-adenosyl-L-methionine = N(6),N(6),N(6)-trimethyl-L-lysyl(4)-[histone H3] + 3 S-adenosyl-L-homocysteine + 3 H(+)</text>
        <dbReference type="Rhea" id="RHEA:60260"/>
        <dbReference type="Rhea" id="RHEA-COMP:15537"/>
        <dbReference type="Rhea" id="RHEA-COMP:15547"/>
        <dbReference type="ChEBI" id="CHEBI:15378"/>
        <dbReference type="ChEBI" id="CHEBI:29969"/>
        <dbReference type="ChEBI" id="CHEBI:57856"/>
        <dbReference type="ChEBI" id="CHEBI:59789"/>
        <dbReference type="ChEBI" id="CHEBI:61961"/>
        <dbReference type="EC" id="2.1.1.354"/>
    </reaction>
</comment>
<dbReference type="OMA" id="ERLPCLC"/>
<dbReference type="Pfam" id="PF11767">
    <property type="entry name" value="SET_assoc"/>
    <property type="match status" value="1"/>
</dbReference>
<dbReference type="PROSITE" id="PS51572">
    <property type="entry name" value="SAM_MT43_1"/>
    <property type="match status" value="1"/>
</dbReference>